<evidence type="ECO:0000313" key="2">
    <source>
        <dbReference type="Proteomes" id="UP000433104"/>
    </source>
</evidence>
<protein>
    <submittedName>
        <fullName evidence="1">PIG-L family deacetylase</fullName>
    </submittedName>
</protein>
<reference evidence="1 2" key="1">
    <citation type="submission" date="2019-12" db="EMBL/GenBank/DDBJ databases">
        <title>Genomic-based taxomic classification of the family Erythrobacteraceae.</title>
        <authorList>
            <person name="Xu L."/>
        </authorList>
    </citation>
    <scope>NUCLEOTIDE SEQUENCE [LARGE SCALE GENOMIC DNA]</scope>
    <source>
        <strain evidence="1 2">MCCC 1A09962</strain>
    </source>
</reference>
<dbReference type="PANTHER" id="PTHR12993">
    <property type="entry name" value="N-ACETYLGLUCOSAMINYL-PHOSPHATIDYLINOSITOL DE-N-ACETYLASE-RELATED"/>
    <property type="match status" value="1"/>
</dbReference>
<dbReference type="EMBL" id="WTYW01000003">
    <property type="protein sequence ID" value="MXO86530.1"/>
    <property type="molecule type" value="Genomic_DNA"/>
</dbReference>
<accession>A0A844ZHS6</accession>
<sequence>MTRVLAISPHLDDAVFSAGGCLYCHSEAGDAVAVATCFTGNTAEPRGFALACQLDKGLGPEIDYMALRRAEDQAACAILNVKAIHLDFLEAPHRGYESAEALFDGRLLTDDVVMPLVKELAALVASYRPDLVYGPIGIGGHVDHLVVREALEAISTNQTLILWEDYPYAQKEKKAPPCVHRVALDEEAHARKLEATLAYESQIGFQFGGVEAARNALSSWRHEGFVRETS</sequence>
<dbReference type="Proteomes" id="UP000433104">
    <property type="component" value="Unassembled WGS sequence"/>
</dbReference>
<proteinExistence type="predicted"/>
<dbReference type="Pfam" id="PF02585">
    <property type="entry name" value="PIG-L"/>
    <property type="match status" value="1"/>
</dbReference>
<gene>
    <name evidence="1" type="ORF">GRI38_10890</name>
</gene>
<dbReference type="PANTHER" id="PTHR12993:SF29">
    <property type="entry name" value="BLR3841 PROTEIN"/>
    <property type="match status" value="1"/>
</dbReference>
<comment type="caution">
    <text evidence="1">The sequence shown here is derived from an EMBL/GenBank/DDBJ whole genome shotgun (WGS) entry which is preliminary data.</text>
</comment>
<dbReference type="Gene3D" id="3.40.50.10320">
    <property type="entry name" value="LmbE-like"/>
    <property type="match status" value="1"/>
</dbReference>
<organism evidence="1 2">
    <name type="scientific">Parapontixanthobacter aurantiacus</name>
    <dbReference type="NCBI Taxonomy" id="1463599"/>
    <lineage>
        <taxon>Bacteria</taxon>
        <taxon>Pseudomonadati</taxon>
        <taxon>Pseudomonadota</taxon>
        <taxon>Alphaproteobacteria</taxon>
        <taxon>Sphingomonadales</taxon>
        <taxon>Erythrobacteraceae</taxon>
        <taxon>Parapontixanthobacter</taxon>
    </lineage>
</organism>
<dbReference type="InterPro" id="IPR024078">
    <property type="entry name" value="LmbE-like_dom_sf"/>
</dbReference>
<dbReference type="GO" id="GO:0016811">
    <property type="term" value="F:hydrolase activity, acting on carbon-nitrogen (but not peptide) bonds, in linear amides"/>
    <property type="evidence" value="ECO:0007669"/>
    <property type="project" value="TreeGrafter"/>
</dbReference>
<name>A0A844ZHS6_9SPHN</name>
<dbReference type="InterPro" id="IPR003737">
    <property type="entry name" value="GlcNAc_PI_deacetylase-related"/>
</dbReference>
<dbReference type="SUPFAM" id="SSF102588">
    <property type="entry name" value="LmbE-like"/>
    <property type="match status" value="1"/>
</dbReference>
<keyword evidence="2" id="KW-1185">Reference proteome</keyword>
<dbReference type="AlphaFoldDB" id="A0A844ZHS6"/>
<dbReference type="RefSeq" id="WP_160683662.1">
    <property type="nucleotide sequence ID" value="NZ_WTYW01000003.1"/>
</dbReference>
<evidence type="ECO:0000313" key="1">
    <source>
        <dbReference type="EMBL" id="MXO86530.1"/>
    </source>
</evidence>
<dbReference type="OrthoDB" id="116799at2"/>